<evidence type="ECO:0000256" key="2">
    <source>
        <dbReference type="SAM" id="Phobius"/>
    </source>
</evidence>
<name>A0ABV9AVF0_9ACTN</name>
<feature type="region of interest" description="Disordered" evidence="1">
    <location>
        <begin position="160"/>
        <end position="179"/>
    </location>
</feature>
<keyword evidence="4" id="KW-1185">Reference proteome</keyword>
<feature type="transmembrane region" description="Helical" evidence="2">
    <location>
        <begin position="12"/>
        <end position="33"/>
    </location>
</feature>
<feature type="compositionally biased region" description="Polar residues" evidence="1">
    <location>
        <begin position="163"/>
        <end position="179"/>
    </location>
</feature>
<feature type="transmembrane region" description="Helical" evidence="2">
    <location>
        <begin position="99"/>
        <end position="120"/>
    </location>
</feature>
<dbReference type="EMBL" id="JBHSFK010000015">
    <property type="protein sequence ID" value="MFC4502513.1"/>
    <property type="molecule type" value="Genomic_DNA"/>
</dbReference>
<dbReference type="RefSeq" id="WP_381174884.1">
    <property type="nucleotide sequence ID" value="NZ_JBHSFK010000015.1"/>
</dbReference>
<protein>
    <submittedName>
        <fullName evidence="3">Uncharacterized protein</fullName>
    </submittedName>
</protein>
<organism evidence="3 4">
    <name type="scientific">Streptomyces vulcanius</name>
    <dbReference type="NCBI Taxonomy" id="1441876"/>
    <lineage>
        <taxon>Bacteria</taxon>
        <taxon>Bacillati</taxon>
        <taxon>Actinomycetota</taxon>
        <taxon>Actinomycetes</taxon>
        <taxon>Kitasatosporales</taxon>
        <taxon>Streptomycetaceae</taxon>
        <taxon>Streptomyces</taxon>
    </lineage>
</organism>
<feature type="transmembrane region" description="Helical" evidence="2">
    <location>
        <begin position="39"/>
        <end position="57"/>
    </location>
</feature>
<gene>
    <name evidence="3" type="ORF">ACFPIH_23830</name>
</gene>
<accession>A0ABV9AVF0</accession>
<reference evidence="4" key="1">
    <citation type="journal article" date="2019" name="Int. J. Syst. Evol. Microbiol.">
        <title>The Global Catalogue of Microorganisms (GCM) 10K type strain sequencing project: providing services to taxonomists for standard genome sequencing and annotation.</title>
        <authorList>
            <consortium name="The Broad Institute Genomics Platform"/>
            <consortium name="The Broad Institute Genome Sequencing Center for Infectious Disease"/>
            <person name="Wu L."/>
            <person name="Ma J."/>
        </authorList>
    </citation>
    <scope>NUCLEOTIDE SEQUENCE [LARGE SCALE GENOMIC DNA]</scope>
    <source>
        <strain evidence="4">CGMCC 4.7177</strain>
    </source>
</reference>
<keyword evidence="2" id="KW-1133">Transmembrane helix</keyword>
<evidence type="ECO:0000313" key="3">
    <source>
        <dbReference type="EMBL" id="MFC4502513.1"/>
    </source>
</evidence>
<keyword evidence="2" id="KW-0472">Membrane</keyword>
<keyword evidence="2" id="KW-0812">Transmembrane</keyword>
<evidence type="ECO:0000313" key="4">
    <source>
        <dbReference type="Proteomes" id="UP001595839"/>
    </source>
</evidence>
<comment type="caution">
    <text evidence="3">The sequence shown here is derived from an EMBL/GenBank/DDBJ whole genome shotgun (WGS) entry which is preliminary data.</text>
</comment>
<dbReference type="Proteomes" id="UP001595839">
    <property type="component" value="Unassembled WGS sequence"/>
</dbReference>
<proteinExistence type="predicted"/>
<dbReference type="PROSITE" id="PS51257">
    <property type="entry name" value="PROKAR_LIPOPROTEIN"/>
    <property type="match status" value="1"/>
</dbReference>
<evidence type="ECO:0000256" key="1">
    <source>
        <dbReference type="SAM" id="MobiDB-lite"/>
    </source>
</evidence>
<sequence length="179" mass="19953">MTRYVHHQLMGVAMAVCACVVSAPVAFGVRGIPAVADGTVWKVILLMLGCNVLFGMLEASRLKWVSEVHIFEEAVPLENPEILRPADYSLRHNLVNRGFFSVLLVPTLVMGLTLSPWLSLTPLWMSLDWLIRAGIAARWEKRNAVLLWRGHVPDSPWELSYSPVRSSPPTRTATDTPPE</sequence>